<evidence type="ECO:0000256" key="5">
    <source>
        <dbReference type="ARBA" id="ARBA00023136"/>
    </source>
</evidence>
<dbReference type="Gene3D" id="1.25.10.10">
    <property type="entry name" value="Leucine-rich Repeat Variant"/>
    <property type="match status" value="2"/>
</dbReference>
<keyword evidence="9" id="KW-0175">Coiled coil</keyword>
<organism evidence="11 12">
    <name type="scientific">Gnathostoma spinigerum</name>
    <dbReference type="NCBI Taxonomy" id="75299"/>
    <lineage>
        <taxon>Eukaryota</taxon>
        <taxon>Metazoa</taxon>
        <taxon>Ecdysozoa</taxon>
        <taxon>Nematoda</taxon>
        <taxon>Chromadorea</taxon>
        <taxon>Rhabditida</taxon>
        <taxon>Spirurina</taxon>
        <taxon>Gnathostomatomorpha</taxon>
        <taxon>Gnathostomatoidea</taxon>
        <taxon>Gnathostomatidae</taxon>
        <taxon>Gnathostoma</taxon>
    </lineage>
</organism>
<keyword evidence="12" id="KW-1185">Reference proteome</keyword>
<evidence type="ECO:0000313" key="11">
    <source>
        <dbReference type="EMBL" id="MFH4978755.1"/>
    </source>
</evidence>
<comment type="subunit">
    <text evidence="7">Forms pentamers. Component of the PI(3,5)P2 regulatory complex/PAS complex, at least composed of PIKFYVE, FIG4 and VAC14. VAC14 nucleates the assembly of the complex and serves as a scaffold by pentamerizing into a star-shaped structure, which can bind a single copy each of PIKFYVE and FIG4 and coordinates their activities. Interacts with NOS1.</text>
</comment>
<dbReference type="Pfam" id="PF11916">
    <property type="entry name" value="Vac14_Fig4_bd"/>
    <property type="match status" value="1"/>
</dbReference>
<accession>A0ABD6EFH7</accession>
<dbReference type="InterPro" id="IPR021841">
    <property type="entry name" value="VAC14_Fig4p-bd"/>
</dbReference>
<dbReference type="InterPro" id="IPR021133">
    <property type="entry name" value="HEAT_type_2"/>
</dbReference>
<dbReference type="GO" id="GO:0012505">
    <property type="term" value="C:endomembrane system"/>
    <property type="evidence" value="ECO:0007669"/>
    <property type="project" value="UniProtKB-SubCell"/>
</dbReference>
<evidence type="ECO:0000256" key="3">
    <source>
        <dbReference type="ARBA" id="ARBA00013840"/>
    </source>
</evidence>
<dbReference type="Proteomes" id="UP001608902">
    <property type="component" value="Unassembled WGS sequence"/>
</dbReference>
<dbReference type="PANTHER" id="PTHR16023:SF0">
    <property type="entry name" value="PROTEIN VAC14 HOMOLOG"/>
    <property type="match status" value="1"/>
</dbReference>
<dbReference type="PANTHER" id="PTHR16023">
    <property type="entry name" value="TAX1 BINDING PROTEIN-RELATED"/>
    <property type="match status" value="1"/>
</dbReference>
<dbReference type="InterPro" id="IPR016024">
    <property type="entry name" value="ARM-type_fold"/>
</dbReference>
<comment type="similarity">
    <text evidence="2">Belongs to the VAC14 family.</text>
</comment>
<evidence type="ECO:0000313" key="12">
    <source>
        <dbReference type="Proteomes" id="UP001608902"/>
    </source>
</evidence>
<evidence type="ECO:0000256" key="9">
    <source>
        <dbReference type="SAM" id="Coils"/>
    </source>
</evidence>
<dbReference type="PROSITE" id="PS50077">
    <property type="entry name" value="HEAT_REPEAT"/>
    <property type="match status" value="1"/>
</dbReference>
<gene>
    <name evidence="11" type="ORF">AB6A40_005464</name>
</gene>
<evidence type="ECO:0000256" key="6">
    <source>
        <dbReference type="ARBA" id="ARBA00045654"/>
    </source>
</evidence>
<evidence type="ECO:0000256" key="1">
    <source>
        <dbReference type="ARBA" id="ARBA00004308"/>
    </source>
</evidence>
<protein>
    <recommendedName>
        <fullName evidence="3">Protein VAC14 homolog</fullName>
    </recommendedName>
</protein>
<evidence type="ECO:0000256" key="2">
    <source>
        <dbReference type="ARBA" id="ARBA00010225"/>
    </source>
</evidence>
<evidence type="ECO:0000259" key="10">
    <source>
        <dbReference type="Pfam" id="PF11916"/>
    </source>
</evidence>
<dbReference type="SUPFAM" id="SSF48371">
    <property type="entry name" value="ARM repeat"/>
    <property type="match status" value="1"/>
</dbReference>
<dbReference type="InterPro" id="IPR011989">
    <property type="entry name" value="ARM-like"/>
</dbReference>
<feature type="domain" description="Vacuolar protein 14 C-terminal Fig4-binding" evidence="10">
    <location>
        <begin position="452"/>
        <end position="629"/>
    </location>
</feature>
<feature type="coiled-coil region" evidence="9">
    <location>
        <begin position="22"/>
        <end position="49"/>
    </location>
</feature>
<comment type="function">
    <text evidence="6">Scaffold protein component of the PI(3,5)P2 regulatory complex which regulates both the synthesis and turnover of phosphatidylinositol 3,5-bisphosphate (PtdIns(3,5)P2). Pentamerizes into a star-shaped structure and nucleates the assembly of the complex. The pentamer binds a single copy each of PIKFYVE and FIG4 and coordinates both PIKfyve kinase activity and FIG4 phosphatase activity, being required to maintain normal levels of phosphatidylinositol 3-phosphate (PtdIns(3)P) and phosphatidylinositol 5-phosphate (PtdIns(5)P). Plays a role in the biogenesis of endosome carrier vesicles (ECV) / multivesicular bodies (MVB) transport intermediates from early endosomes.</text>
</comment>
<dbReference type="Pfam" id="PF12755">
    <property type="entry name" value="Vac14_Fab1_bd"/>
    <property type="match status" value="1"/>
</dbReference>
<sequence length="682" mass="77577">MTDAQYAPLTLAVVRTLTDKLYEKRKAAALDIEKQVRELQQANRSAELEKLLNVLKDFAMNPNGNIRKGGLIGLAAAAIALGKNIPDYTSKLIEPVLSCFNDPDSRVRYYACESLYNIVKICRSSCLIHFGELFDTLWRLSADSDLNVRSGAELLDRLLKDIVIATNTFDINELMVLVRERIYSQNTSNRRFIISWLNAMLTAPEISIVEYLPEVLDGLFQMLSDNQPAVRDVTTTVLGQFMERLQKSATQDEVKLGNMVNVLIVHACDENIAVSRMIAIVWLYHFLLMDSNHMLNYLSSYLIAILPHLDDSHLKARDTNEKLMELFTDDTVVEMDAVIKVLLRHIDHEKRDTRMAVLNWIKHIHAVTPAALFPYMDKIFPILLSMLSDTCDDVLLLDLQLLSDICEEDSAKSIDLKQFGLDSKTVEELSNISPFLVKFAVSLLAMFRNDPSLLNERGALIVRQLCLLLEPSQIYRCLAVLLQTDDNIEFVSQMVAMLNGILLTATELFEMRDKLRRLEDEEGVALFICLYRSWAHQPIALLGLCLLSQNYEHASDLVQYLSHLDITVDVLIEIDRLVQLIESPIFSYVRLDLLQPEYQRPLASVLSALLMLLPQTDAFNTLHKRLQCVSSLTLQRNLPSAKSLHSGIDFKPLLEHFYRITDEKNKAIRKKHRELLASSSKG</sequence>
<comment type="subcellular location">
    <subcellularLocation>
        <location evidence="1">Endomembrane system</location>
    </subcellularLocation>
</comment>
<evidence type="ECO:0000256" key="7">
    <source>
        <dbReference type="ARBA" id="ARBA00047092"/>
    </source>
</evidence>
<keyword evidence="5" id="KW-0472">Membrane</keyword>
<evidence type="ECO:0000256" key="8">
    <source>
        <dbReference type="PROSITE-ProRule" id="PRU00103"/>
    </source>
</evidence>
<comment type="caution">
    <text evidence="11">The sequence shown here is derived from an EMBL/GenBank/DDBJ whole genome shotgun (WGS) entry which is preliminary data.</text>
</comment>
<dbReference type="AlphaFoldDB" id="A0ABD6EFH7"/>
<reference evidence="11 12" key="1">
    <citation type="submission" date="2024-08" db="EMBL/GenBank/DDBJ databases">
        <title>Gnathostoma spinigerum genome.</title>
        <authorList>
            <person name="Gonzalez-Bertolin B."/>
            <person name="Monzon S."/>
            <person name="Zaballos A."/>
            <person name="Jimenez P."/>
            <person name="Dekumyoy P."/>
            <person name="Varona S."/>
            <person name="Cuesta I."/>
            <person name="Sumanam S."/>
            <person name="Adisakwattana P."/>
            <person name="Gasser R.B."/>
            <person name="Hernandez-Gonzalez A."/>
            <person name="Young N.D."/>
            <person name="Perteguer M.J."/>
        </authorList>
    </citation>
    <scope>NUCLEOTIDE SEQUENCE [LARGE SCALE GENOMIC DNA]</scope>
    <source>
        <strain evidence="11">AL3</strain>
        <tissue evidence="11">Liver</tissue>
    </source>
</reference>
<feature type="repeat" description="HEAT" evidence="8">
    <location>
        <begin position="215"/>
        <end position="253"/>
    </location>
</feature>
<dbReference type="EMBL" id="JBGFUD010003486">
    <property type="protein sequence ID" value="MFH4978755.1"/>
    <property type="molecule type" value="Genomic_DNA"/>
</dbReference>
<dbReference type="InterPro" id="IPR026825">
    <property type="entry name" value="Vac14"/>
</dbReference>
<name>A0ABD6EFH7_9BILA</name>
<evidence type="ECO:0000256" key="4">
    <source>
        <dbReference type="ARBA" id="ARBA00022737"/>
    </source>
</evidence>
<proteinExistence type="inferred from homology"/>
<keyword evidence="4" id="KW-0677">Repeat</keyword>